<keyword evidence="2" id="KW-0378">Hydrolase</keyword>
<dbReference type="PANTHER" id="PTHR43194">
    <property type="entry name" value="HYDROLASE ALPHA/BETA FOLD FAMILY"/>
    <property type="match status" value="1"/>
</dbReference>
<sequence>MSTPPFLTLPPGVRRTSVETSRGTFAALEALPGSGVVERGLALLVPGFTGSKEDFIAVLQTLAAAGRRVLAIDQRGQHESPGSPDDPAVYARPELGADIAAIAETLGPEPLHLVGHSFGGLIVREAVLADAVLPASLTLMSSGPAGLVGPAARRAAALRDAIPEIGMEQIWTLAIEPDAVERGVPADIIAFLRRRTLANCPTGLRAMADGLLTAPDRVEELAKRARDDGFGVLVLYGEDDDVWQPRIQAEMAEQLDATRVVIPSAAHSPAVDAPETTAAALTTFWNAAERRLR</sequence>
<dbReference type="EC" id="3.4.11.5" evidence="2"/>
<accession>A0A2P4UIJ4</accession>
<keyword evidence="3" id="KW-1185">Reference proteome</keyword>
<dbReference type="RefSeq" id="WP_103563935.1">
    <property type="nucleotide sequence ID" value="NZ_MTBP01000002.1"/>
</dbReference>
<comment type="caution">
    <text evidence="2">The sequence shown here is derived from an EMBL/GenBank/DDBJ whole genome shotgun (WGS) entry which is preliminary data.</text>
</comment>
<name>A0A2P4UIJ4_9ACTN</name>
<reference evidence="2 3" key="1">
    <citation type="journal article" date="2017" name="Chemistry">
        <title>Isolation, Biosynthesis and Chemical Modifications of Rubterolones A-F: Rare Tropolone Alkaloids from Actinomadura sp. 5-2.</title>
        <authorList>
            <person name="Guo H."/>
            <person name="Benndorf R."/>
            <person name="Leichnitz D."/>
            <person name="Klassen J.L."/>
            <person name="Vollmers J."/>
            <person name="Gorls H."/>
            <person name="Steinacker M."/>
            <person name="Weigel C."/>
            <person name="Dahse H.M."/>
            <person name="Kaster A.K."/>
            <person name="de Beer Z.W."/>
            <person name="Poulsen M."/>
            <person name="Beemelmanns C."/>
        </authorList>
    </citation>
    <scope>NUCLEOTIDE SEQUENCE [LARGE SCALE GENOMIC DNA]</scope>
    <source>
        <strain evidence="2 3">5-2</strain>
    </source>
</reference>
<evidence type="ECO:0000259" key="1">
    <source>
        <dbReference type="Pfam" id="PF12697"/>
    </source>
</evidence>
<protein>
    <submittedName>
        <fullName evidence="2">Proline iminopeptidase</fullName>
        <ecNumber evidence="2">3.4.11.5</ecNumber>
    </submittedName>
</protein>
<dbReference type="Pfam" id="PF12697">
    <property type="entry name" value="Abhydrolase_6"/>
    <property type="match status" value="1"/>
</dbReference>
<dbReference type="EMBL" id="MTBP01000002">
    <property type="protein sequence ID" value="POM24856.1"/>
    <property type="molecule type" value="Genomic_DNA"/>
</dbReference>
<dbReference type="Gene3D" id="3.40.50.1820">
    <property type="entry name" value="alpha/beta hydrolase"/>
    <property type="match status" value="1"/>
</dbReference>
<feature type="domain" description="AB hydrolase-1" evidence="1">
    <location>
        <begin position="43"/>
        <end position="280"/>
    </location>
</feature>
<dbReference type="InterPro" id="IPR050228">
    <property type="entry name" value="Carboxylesterase_BioH"/>
</dbReference>
<dbReference type="GO" id="GO:0004177">
    <property type="term" value="F:aminopeptidase activity"/>
    <property type="evidence" value="ECO:0007669"/>
    <property type="project" value="UniProtKB-KW"/>
</dbReference>
<keyword evidence="2" id="KW-0031">Aminopeptidase</keyword>
<dbReference type="InterPro" id="IPR000073">
    <property type="entry name" value="AB_hydrolase_1"/>
</dbReference>
<dbReference type="InterPro" id="IPR029058">
    <property type="entry name" value="AB_hydrolase_fold"/>
</dbReference>
<dbReference type="PANTHER" id="PTHR43194:SF2">
    <property type="entry name" value="PEROXISOMAL MEMBRANE PROTEIN LPX1"/>
    <property type="match status" value="1"/>
</dbReference>
<proteinExistence type="predicted"/>
<organism evidence="2 3">
    <name type="scientific">Actinomadura rubteroloni</name>
    <dbReference type="NCBI Taxonomy" id="1926885"/>
    <lineage>
        <taxon>Bacteria</taxon>
        <taxon>Bacillati</taxon>
        <taxon>Actinomycetota</taxon>
        <taxon>Actinomycetes</taxon>
        <taxon>Streptosporangiales</taxon>
        <taxon>Thermomonosporaceae</taxon>
        <taxon>Actinomadura</taxon>
    </lineage>
</organism>
<evidence type="ECO:0000313" key="2">
    <source>
        <dbReference type="EMBL" id="POM24856.1"/>
    </source>
</evidence>
<dbReference type="Proteomes" id="UP000242367">
    <property type="component" value="Unassembled WGS sequence"/>
</dbReference>
<evidence type="ECO:0000313" key="3">
    <source>
        <dbReference type="Proteomes" id="UP000242367"/>
    </source>
</evidence>
<gene>
    <name evidence="2" type="primary">pip_2</name>
    <name evidence="2" type="ORF">BTM25_34940</name>
</gene>
<dbReference type="AlphaFoldDB" id="A0A2P4UIJ4"/>
<keyword evidence="2" id="KW-0645">Protease</keyword>
<dbReference type="SUPFAM" id="SSF53474">
    <property type="entry name" value="alpha/beta-Hydrolases"/>
    <property type="match status" value="1"/>
</dbReference>